<name>A0ABQ5TDX2_9BACI</name>
<protein>
    <submittedName>
        <fullName evidence="1">Anti-sigma-F factor Fin</fullName>
    </submittedName>
</protein>
<proteinExistence type="predicted"/>
<dbReference type="Proteomes" id="UP001275436">
    <property type="component" value="Unassembled WGS sequence"/>
</dbReference>
<comment type="caution">
    <text evidence="1">The sequence shown here is derived from an EMBL/GenBank/DDBJ whole genome shotgun (WGS) entry which is preliminary data.</text>
</comment>
<evidence type="ECO:0000313" key="1">
    <source>
        <dbReference type="EMBL" id="GLO64276.1"/>
    </source>
</evidence>
<organism evidence="1 2">
    <name type="scientific">Oceanobacillus kimchii</name>
    <dbReference type="NCBI Taxonomy" id="746691"/>
    <lineage>
        <taxon>Bacteria</taxon>
        <taxon>Bacillati</taxon>
        <taxon>Bacillota</taxon>
        <taxon>Bacilli</taxon>
        <taxon>Bacillales</taxon>
        <taxon>Bacillaceae</taxon>
        <taxon>Oceanobacillus</taxon>
    </lineage>
</organism>
<sequence length="76" mass="9109">MTIYYDCRHCGQRIGKLDQKEIDVSLLGFDQLTNKDLTDMIYYDQDGNMRVKSICENCQRTLEQHPNYHELDFFLQ</sequence>
<dbReference type="InterPro" id="IPR020115">
    <property type="entry name" value="Fin"/>
</dbReference>
<dbReference type="RefSeq" id="WP_017798819.1">
    <property type="nucleotide sequence ID" value="NZ_BSKO01000001.1"/>
</dbReference>
<dbReference type="EMBL" id="BSKO01000001">
    <property type="protein sequence ID" value="GLO64276.1"/>
    <property type="molecule type" value="Genomic_DNA"/>
</dbReference>
<reference evidence="1 2" key="1">
    <citation type="submission" date="2023-02" db="EMBL/GenBank/DDBJ databases">
        <title>Oceanobacillus kimchii IFOP_LL358 isolated form Alexandrium catenella lab strain.</title>
        <authorList>
            <person name="Gajardo G."/>
            <person name="Ueki S."/>
            <person name="Maruyama F."/>
        </authorList>
    </citation>
    <scope>NUCLEOTIDE SEQUENCE [LARGE SCALE GENOMIC DNA]</scope>
    <source>
        <strain evidence="1 2">IFOP_LL358</strain>
    </source>
</reference>
<evidence type="ECO:0000313" key="2">
    <source>
        <dbReference type="Proteomes" id="UP001275436"/>
    </source>
</evidence>
<accession>A0ABQ5TDX2</accession>
<keyword evidence="2" id="KW-1185">Reference proteome</keyword>
<gene>
    <name evidence="1" type="primary">fin</name>
    <name evidence="1" type="ORF">MACH08_00600</name>
</gene>
<dbReference type="Pfam" id="PF10955">
    <property type="entry name" value="Fin"/>
    <property type="match status" value="1"/>
</dbReference>